<keyword evidence="2" id="KW-0812">Transmembrane</keyword>
<accession>A0A4R3LDP9</accession>
<dbReference type="EMBL" id="SMAG01000001">
    <property type="protein sequence ID" value="TCS96434.1"/>
    <property type="molecule type" value="Genomic_DNA"/>
</dbReference>
<comment type="caution">
    <text evidence="3">The sequence shown here is derived from an EMBL/GenBank/DDBJ whole genome shotgun (WGS) entry which is preliminary data.</text>
</comment>
<feature type="transmembrane region" description="Helical" evidence="2">
    <location>
        <begin position="14"/>
        <end position="35"/>
    </location>
</feature>
<sequence>MFYLSTNWEMWGALGQWAGALFTAIAVSVALWQVLEMKKQAQQDKEQKAIIRFLKTDGNLEIILNNINSAPIYVSQSLIFHMCEHPFRKELYYEPMNDPQIQTDSPKLIGHGDVFKTIIPLDLFLDKVDQSRYSFFTTYFISSSGIVFRRSIYIEKRLEGTFDLYIANEQMETQNIKDMKLWYTLIRNNQGIKELSMNDPDNIVYSPPPIPDDPTNLMQESPRENSQKNS</sequence>
<evidence type="ECO:0000313" key="3">
    <source>
        <dbReference type="EMBL" id="TCS96434.1"/>
    </source>
</evidence>
<evidence type="ECO:0000256" key="1">
    <source>
        <dbReference type="SAM" id="MobiDB-lite"/>
    </source>
</evidence>
<protein>
    <submittedName>
        <fullName evidence="3">Uncharacterized protein</fullName>
    </submittedName>
</protein>
<reference evidence="3 4" key="1">
    <citation type="submission" date="2019-03" db="EMBL/GenBank/DDBJ databases">
        <title>Genomic Encyclopedia of Type Strains, Phase IV (KMG-IV): sequencing the most valuable type-strain genomes for metagenomic binning, comparative biology and taxonomic classification.</title>
        <authorList>
            <person name="Goeker M."/>
        </authorList>
    </citation>
    <scope>NUCLEOTIDE SEQUENCE [LARGE SCALE GENOMIC DNA]</scope>
    <source>
        <strain evidence="3 4">DSM 45707</strain>
    </source>
</reference>
<feature type="region of interest" description="Disordered" evidence="1">
    <location>
        <begin position="198"/>
        <end position="230"/>
    </location>
</feature>
<evidence type="ECO:0000256" key="2">
    <source>
        <dbReference type="SAM" id="Phobius"/>
    </source>
</evidence>
<keyword evidence="4" id="KW-1185">Reference proteome</keyword>
<evidence type="ECO:0000313" key="4">
    <source>
        <dbReference type="Proteomes" id="UP000294937"/>
    </source>
</evidence>
<gene>
    <name evidence="3" type="ORF">EDD58_10167</name>
</gene>
<dbReference type="Proteomes" id="UP000294937">
    <property type="component" value="Unassembled WGS sequence"/>
</dbReference>
<feature type="compositionally biased region" description="Basic and acidic residues" evidence="1">
    <location>
        <begin position="221"/>
        <end position="230"/>
    </location>
</feature>
<name>A0A4R3LDP9_9BACL</name>
<keyword evidence="2" id="KW-1133">Transmembrane helix</keyword>
<organism evidence="3 4">
    <name type="scientific">Hazenella coriacea</name>
    <dbReference type="NCBI Taxonomy" id="1179467"/>
    <lineage>
        <taxon>Bacteria</taxon>
        <taxon>Bacillati</taxon>
        <taxon>Bacillota</taxon>
        <taxon>Bacilli</taxon>
        <taxon>Bacillales</taxon>
        <taxon>Thermoactinomycetaceae</taxon>
        <taxon>Hazenella</taxon>
    </lineage>
</organism>
<keyword evidence="2" id="KW-0472">Membrane</keyword>
<proteinExistence type="predicted"/>
<dbReference type="AlphaFoldDB" id="A0A4R3LDP9"/>